<protein>
    <submittedName>
        <fullName evidence="2">Uncharacterized protein</fullName>
    </submittedName>
</protein>
<evidence type="ECO:0000313" key="3">
    <source>
        <dbReference type="Proteomes" id="UP000550895"/>
    </source>
</evidence>
<keyword evidence="3" id="KW-1185">Reference proteome</keyword>
<reference evidence="2 3" key="1">
    <citation type="submission" date="2020-08" db="EMBL/GenBank/DDBJ databases">
        <title>Genomic Encyclopedia of Type Strains, Phase IV (KMG-IV): sequencing the most valuable type-strain genomes for metagenomic binning, comparative biology and taxonomic classification.</title>
        <authorList>
            <person name="Goeker M."/>
        </authorList>
    </citation>
    <scope>NUCLEOTIDE SEQUENCE [LARGE SCALE GENOMIC DNA]</scope>
    <source>
        <strain evidence="2 3">DSM 26376</strain>
    </source>
</reference>
<evidence type="ECO:0000256" key="1">
    <source>
        <dbReference type="SAM" id="Phobius"/>
    </source>
</evidence>
<feature type="transmembrane region" description="Helical" evidence="1">
    <location>
        <begin position="12"/>
        <end position="32"/>
    </location>
</feature>
<sequence length="51" mass="5697">MAEAVRSHRWLPLTALFLAGALFTLAVFVGWMRYGGDIFLTLIESGLAYCF</sequence>
<gene>
    <name evidence="2" type="ORF">HNR26_004421</name>
</gene>
<evidence type="ECO:0000313" key="2">
    <source>
        <dbReference type="EMBL" id="MBB5278324.1"/>
    </source>
</evidence>
<dbReference type="AlphaFoldDB" id="A0A7W8MFI3"/>
<comment type="caution">
    <text evidence="2">The sequence shown here is derived from an EMBL/GenBank/DDBJ whole genome shotgun (WGS) entry which is preliminary data.</text>
</comment>
<keyword evidence="1" id="KW-1133">Transmembrane helix</keyword>
<organism evidence="2 3">
    <name type="scientific">Rhizobium rosettiformans</name>
    <dbReference type="NCBI Taxonomy" id="1368430"/>
    <lineage>
        <taxon>Bacteria</taxon>
        <taxon>Pseudomonadati</taxon>
        <taxon>Pseudomonadota</taxon>
        <taxon>Alphaproteobacteria</taxon>
        <taxon>Hyphomicrobiales</taxon>
        <taxon>Rhizobiaceae</taxon>
        <taxon>Rhizobium/Agrobacterium group</taxon>
        <taxon>Rhizobium</taxon>
    </lineage>
</organism>
<dbReference type="RefSeq" id="WP_167495058.1">
    <property type="nucleotide sequence ID" value="NZ_JACHGA010000017.1"/>
</dbReference>
<keyword evidence="1" id="KW-0472">Membrane</keyword>
<accession>A0A7W8MFI3</accession>
<dbReference type="EMBL" id="JACHGA010000017">
    <property type="protein sequence ID" value="MBB5278324.1"/>
    <property type="molecule type" value="Genomic_DNA"/>
</dbReference>
<dbReference type="Proteomes" id="UP000550895">
    <property type="component" value="Unassembled WGS sequence"/>
</dbReference>
<name>A0A7W8MFI3_9HYPH</name>
<keyword evidence="1" id="KW-0812">Transmembrane</keyword>
<proteinExistence type="predicted"/>